<dbReference type="CDD" id="cd05247">
    <property type="entry name" value="UDP_G4E_1_SDR_e"/>
    <property type="match status" value="1"/>
</dbReference>
<comment type="cofactor">
    <cofactor evidence="2 9">
        <name>NAD(+)</name>
        <dbReference type="ChEBI" id="CHEBI:57540"/>
    </cofactor>
</comment>
<gene>
    <name evidence="11" type="primary">galE</name>
    <name evidence="11" type="ordered locus">SGRA_2206</name>
</gene>
<dbReference type="GO" id="GO:0005829">
    <property type="term" value="C:cytosol"/>
    <property type="evidence" value="ECO:0007669"/>
    <property type="project" value="TreeGrafter"/>
</dbReference>
<dbReference type="PANTHER" id="PTHR43725:SF47">
    <property type="entry name" value="UDP-GLUCOSE 4-EPIMERASE"/>
    <property type="match status" value="1"/>
</dbReference>
<dbReference type="Proteomes" id="UP000007519">
    <property type="component" value="Chromosome"/>
</dbReference>
<dbReference type="PANTHER" id="PTHR43725">
    <property type="entry name" value="UDP-GLUCOSE 4-EPIMERASE"/>
    <property type="match status" value="1"/>
</dbReference>
<dbReference type="OrthoDB" id="9801785at2"/>
<dbReference type="STRING" id="984262.SGRA_2206"/>
<dbReference type="GO" id="GO:0003978">
    <property type="term" value="F:UDP-glucose 4-epimerase activity"/>
    <property type="evidence" value="ECO:0007669"/>
    <property type="project" value="UniProtKB-UniRule"/>
</dbReference>
<evidence type="ECO:0000256" key="7">
    <source>
        <dbReference type="ARBA" id="ARBA00023027"/>
    </source>
</evidence>
<dbReference type="EMBL" id="CP002831">
    <property type="protein sequence ID" value="AFC24935.1"/>
    <property type="molecule type" value="Genomic_DNA"/>
</dbReference>
<evidence type="ECO:0000256" key="5">
    <source>
        <dbReference type="ARBA" id="ARBA00013189"/>
    </source>
</evidence>
<reference evidence="11 12" key="1">
    <citation type="journal article" date="2012" name="Stand. Genomic Sci.">
        <title>Complete genome sequencing and analysis of Saprospira grandis str. Lewin, a predatory marine bacterium.</title>
        <authorList>
            <person name="Saw J.H."/>
            <person name="Yuryev A."/>
            <person name="Kanbe M."/>
            <person name="Hou S."/>
            <person name="Young A.G."/>
            <person name="Aizawa S."/>
            <person name="Alam M."/>
        </authorList>
    </citation>
    <scope>NUCLEOTIDE SEQUENCE [LARGE SCALE GENOMIC DNA]</scope>
    <source>
        <strain evidence="11 12">Lewin</strain>
    </source>
</reference>
<keyword evidence="7 9" id="KW-0520">NAD</keyword>
<dbReference type="Pfam" id="PF16363">
    <property type="entry name" value="GDP_Man_Dehyd"/>
    <property type="match status" value="1"/>
</dbReference>
<dbReference type="HOGENOM" id="CLU_007383_1_10_10"/>
<protein>
    <recommendedName>
        <fullName evidence="6 9">UDP-glucose 4-epimerase</fullName>
        <ecNumber evidence="5 9">5.1.3.2</ecNumber>
    </recommendedName>
</protein>
<keyword evidence="9" id="KW-0119">Carbohydrate metabolism</keyword>
<dbReference type="RefSeq" id="WP_015692551.1">
    <property type="nucleotide sequence ID" value="NC_016940.1"/>
</dbReference>
<evidence type="ECO:0000256" key="6">
    <source>
        <dbReference type="ARBA" id="ARBA00018569"/>
    </source>
</evidence>
<feature type="domain" description="NAD(P)-binding" evidence="10">
    <location>
        <begin position="5"/>
        <end position="328"/>
    </location>
</feature>
<dbReference type="InterPro" id="IPR036291">
    <property type="entry name" value="NAD(P)-bd_dom_sf"/>
</dbReference>
<dbReference type="EC" id="5.1.3.2" evidence="5 9"/>
<dbReference type="SUPFAM" id="SSF51735">
    <property type="entry name" value="NAD(P)-binding Rossmann-fold domains"/>
    <property type="match status" value="1"/>
</dbReference>
<dbReference type="InterPro" id="IPR016040">
    <property type="entry name" value="NAD(P)-bd_dom"/>
</dbReference>
<dbReference type="UniPathway" id="UPA00214"/>
<evidence type="ECO:0000259" key="10">
    <source>
        <dbReference type="Pfam" id="PF16363"/>
    </source>
</evidence>
<evidence type="ECO:0000256" key="9">
    <source>
        <dbReference type="RuleBase" id="RU366046"/>
    </source>
</evidence>
<evidence type="ECO:0000256" key="2">
    <source>
        <dbReference type="ARBA" id="ARBA00001911"/>
    </source>
</evidence>
<dbReference type="Gene3D" id="3.90.25.10">
    <property type="entry name" value="UDP-galactose 4-epimerase, domain 1"/>
    <property type="match status" value="1"/>
</dbReference>
<comment type="pathway">
    <text evidence="3 9">Carbohydrate metabolism; galactose metabolism.</text>
</comment>
<dbReference type="Gene3D" id="3.40.50.720">
    <property type="entry name" value="NAD(P)-binding Rossmann-like Domain"/>
    <property type="match status" value="1"/>
</dbReference>
<comment type="similarity">
    <text evidence="4 9">Belongs to the NAD(P)-dependent epimerase/dehydratase family.</text>
</comment>
<dbReference type="eggNOG" id="COG1087">
    <property type="taxonomic scope" value="Bacteria"/>
</dbReference>
<evidence type="ECO:0000256" key="8">
    <source>
        <dbReference type="ARBA" id="ARBA00023235"/>
    </source>
</evidence>
<dbReference type="AlphaFoldDB" id="H6L3I7"/>
<comment type="catalytic activity">
    <reaction evidence="1 9">
        <text>UDP-alpha-D-glucose = UDP-alpha-D-galactose</text>
        <dbReference type="Rhea" id="RHEA:22168"/>
        <dbReference type="ChEBI" id="CHEBI:58885"/>
        <dbReference type="ChEBI" id="CHEBI:66914"/>
        <dbReference type="EC" id="5.1.3.2"/>
    </reaction>
</comment>
<accession>H6L3I7</accession>
<evidence type="ECO:0000313" key="12">
    <source>
        <dbReference type="Proteomes" id="UP000007519"/>
    </source>
</evidence>
<dbReference type="NCBIfam" id="TIGR01179">
    <property type="entry name" value="galE"/>
    <property type="match status" value="1"/>
</dbReference>
<evidence type="ECO:0000256" key="1">
    <source>
        <dbReference type="ARBA" id="ARBA00000083"/>
    </source>
</evidence>
<dbReference type="GO" id="GO:0006012">
    <property type="term" value="P:galactose metabolic process"/>
    <property type="evidence" value="ECO:0007669"/>
    <property type="project" value="UniProtKB-UniPathway"/>
</dbReference>
<name>H6L3I7_SAPGL</name>
<keyword evidence="12" id="KW-1185">Reference proteome</keyword>
<keyword evidence="8 9" id="KW-0413">Isomerase</keyword>
<evidence type="ECO:0000256" key="3">
    <source>
        <dbReference type="ARBA" id="ARBA00004947"/>
    </source>
</evidence>
<organism evidence="11 12">
    <name type="scientific">Saprospira grandis (strain Lewin)</name>
    <dbReference type="NCBI Taxonomy" id="984262"/>
    <lineage>
        <taxon>Bacteria</taxon>
        <taxon>Pseudomonadati</taxon>
        <taxon>Bacteroidota</taxon>
        <taxon>Saprospiria</taxon>
        <taxon>Saprospirales</taxon>
        <taxon>Saprospiraceae</taxon>
        <taxon>Saprospira</taxon>
    </lineage>
</organism>
<evidence type="ECO:0000313" key="11">
    <source>
        <dbReference type="EMBL" id="AFC24935.1"/>
    </source>
</evidence>
<comment type="subunit">
    <text evidence="9">Homodimer.</text>
</comment>
<dbReference type="InterPro" id="IPR005886">
    <property type="entry name" value="UDP_G4E"/>
</dbReference>
<dbReference type="KEGG" id="sgn:SGRA_2206"/>
<evidence type="ECO:0000256" key="4">
    <source>
        <dbReference type="ARBA" id="ARBA00007637"/>
    </source>
</evidence>
<sequence>MAKVLLTGATGYIGSHCLLELAQAGYEFISLDSHIRSSPEILGRLEDITGQTIRHYAVDLCDAEGLAQVFLAEPEITAVIHFAALKSVPESVAQPLRYYQNNLMGLCQLLEQMQKHGVKQLIFSSSCSVYGNVEQLPVDEQTPIGRAESPYARSKQMSEEIIRDFLQAYPEQQAILLRYFNPAGAHPSGLLGEFPQKQSYNLVPILMEVAMGWRDEFQVFGQDYATRDGSCIRDYIHIMDLAKAHRLALSYLQDGRNEERLEVFNIGIGEGVTVLEAIRATEAATQQPLNYRLAPARAGDVAAIYANYQKAKDRLGWTPSYDIGDIMQSAWRWQQVLAAIKEKNEVH</sequence>
<proteinExistence type="inferred from homology"/>